<keyword evidence="1" id="KW-0732">Signal</keyword>
<reference evidence="3" key="1">
    <citation type="submission" date="2012-06" db="EMBL/GenBank/DDBJ databases">
        <title>The complete genome of Flexibacter litoralis DSM 6794.</title>
        <authorList>
            <person name="Lucas S."/>
            <person name="Copeland A."/>
            <person name="Lapidus A."/>
            <person name="Glavina del Rio T."/>
            <person name="Dalin E."/>
            <person name="Tice H."/>
            <person name="Bruce D."/>
            <person name="Goodwin L."/>
            <person name="Pitluck S."/>
            <person name="Peters L."/>
            <person name="Ovchinnikova G."/>
            <person name="Lu M."/>
            <person name="Kyrpides N."/>
            <person name="Mavromatis K."/>
            <person name="Ivanova N."/>
            <person name="Brettin T."/>
            <person name="Detter J.C."/>
            <person name="Han C."/>
            <person name="Larimer F."/>
            <person name="Land M."/>
            <person name="Hauser L."/>
            <person name="Markowitz V."/>
            <person name="Cheng J.-F."/>
            <person name="Hugenholtz P."/>
            <person name="Woyke T."/>
            <person name="Wu D."/>
            <person name="Spring S."/>
            <person name="Lang E."/>
            <person name="Kopitz M."/>
            <person name="Brambilla E."/>
            <person name="Klenk H.-P."/>
            <person name="Eisen J.A."/>
        </authorList>
    </citation>
    <scope>NUCLEOTIDE SEQUENCE [LARGE SCALE GENOMIC DNA]</scope>
    <source>
        <strain evidence="3">ATCC 23117 / DSM 6794 / NBRC 15988 / NCIMB 1366 / Sio-4</strain>
    </source>
</reference>
<accession>I4AHI9</accession>
<evidence type="ECO:0000313" key="2">
    <source>
        <dbReference type="EMBL" id="AFM03424.1"/>
    </source>
</evidence>
<keyword evidence="3" id="KW-1185">Reference proteome</keyword>
<evidence type="ECO:0000256" key="1">
    <source>
        <dbReference type="SAM" id="SignalP"/>
    </source>
</evidence>
<proteinExistence type="predicted"/>
<dbReference type="STRING" id="880071.Fleli_0975"/>
<dbReference type="OrthoDB" id="949867at2"/>
<dbReference type="RefSeq" id="WP_014796882.1">
    <property type="nucleotide sequence ID" value="NC_018018.1"/>
</dbReference>
<dbReference type="AlphaFoldDB" id="I4AHI9"/>
<feature type="signal peptide" evidence="1">
    <location>
        <begin position="1"/>
        <end position="19"/>
    </location>
</feature>
<dbReference type="Proteomes" id="UP000006054">
    <property type="component" value="Chromosome"/>
</dbReference>
<dbReference type="HOGENOM" id="CLU_109826_1_0_10"/>
<evidence type="ECO:0000313" key="3">
    <source>
        <dbReference type="Proteomes" id="UP000006054"/>
    </source>
</evidence>
<dbReference type="EMBL" id="CP003345">
    <property type="protein sequence ID" value="AFM03424.1"/>
    <property type="molecule type" value="Genomic_DNA"/>
</dbReference>
<organism evidence="2 3">
    <name type="scientific">Bernardetia litoralis (strain ATCC 23117 / DSM 6794 / NBRC 15988 / NCIMB 1366 / Fx l1 / Sio-4)</name>
    <name type="common">Flexibacter litoralis</name>
    <dbReference type="NCBI Taxonomy" id="880071"/>
    <lineage>
        <taxon>Bacteria</taxon>
        <taxon>Pseudomonadati</taxon>
        <taxon>Bacteroidota</taxon>
        <taxon>Cytophagia</taxon>
        <taxon>Cytophagales</taxon>
        <taxon>Bernardetiaceae</taxon>
        <taxon>Bernardetia</taxon>
    </lineage>
</organism>
<dbReference type="PATRIC" id="fig|880071.3.peg.951"/>
<dbReference type="KEGG" id="fli:Fleli_0975"/>
<feature type="chain" id="PRO_5003685858" description="Lipoprotein" evidence="1">
    <location>
        <begin position="20"/>
        <end position="176"/>
    </location>
</feature>
<sequence length="176" mass="19772" precursor="true">MRKLLFSCFVLFIFLCAKCEDDTPKNPIDLLPPVTQTGANTFGCLVDGEAFTPDGTPLSLINQYTYSNDGYYFSVSGSKSGNGFFKSIGLATEELEFGLEQGNTYNLTEIRKNNAYATYYFYSTHKVNGVTSEQYTGEMTITRFNDNVIAGTFWFDVLDTDGVIHQIREGRFDVKK</sequence>
<dbReference type="eggNOG" id="ENOG50330AN">
    <property type="taxonomic scope" value="Bacteria"/>
</dbReference>
<gene>
    <name evidence="2" type="ordered locus">Fleli_0975</name>
</gene>
<evidence type="ECO:0008006" key="4">
    <source>
        <dbReference type="Google" id="ProtNLM"/>
    </source>
</evidence>
<name>I4AHI9_BERLS</name>
<protein>
    <recommendedName>
        <fullName evidence="4">Lipoprotein</fullName>
    </recommendedName>
</protein>